<feature type="compositionally biased region" description="Basic residues" evidence="1">
    <location>
        <begin position="509"/>
        <end position="520"/>
    </location>
</feature>
<evidence type="ECO:0000313" key="3">
    <source>
        <dbReference type="Proteomes" id="UP001149074"/>
    </source>
</evidence>
<proteinExistence type="predicted"/>
<organism evidence="2 3">
    <name type="scientific">Penicillium argentinense</name>
    <dbReference type="NCBI Taxonomy" id="1131581"/>
    <lineage>
        <taxon>Eukaryota</taxon>
        <taxon>Fungi</taxon>
        <taxon>Dikarya</taxon>
        <taxon>Ascomycota</taxon>
        <taxon>Pezizomycotina</taxon>
        <taxon>Eurotiomycetes</taxon>
        <taxon>Eurotiomycetidae</taxon>
        <taxon>Eurotiales</taxon>
        <taxon>Aspergillaceae</taxon>
        <taxon>Penicillium</taxon>
    </lineage>
</organism>
<accession>A0A9W9FDC8</accession>
<feature type="region of interest" description="Disordered" evidence="1">
    <location>
        <begin position="1"/>
        <end position="73"/>
    </location>
</feature>
<dbReference type="OrthoDB" id="4524386at2759"/>
<reference evidence="2" key="1">
    <citation type="submission" date="2022-11" db="EMBL/GenBank/DDBJ databases">
        <authorList>
            <person name="Petersen C."/>
        </authorList>
    </citation>
    <scope>NUCLEOTIDE SEQUENCE</scope>
    <source>
        <strain evidence="2">IBT 30761</strain>
    </source>
</reference>
<feature type="compositionally biased region" description="Polar residues" evidence="1">
    <location>
        <begin position="547"/>
        <end position="556"/>
    </location>
</feature>
<feature type="compositionally biased region" description="Low complexity" evidence="1">
    <location>
        <begin position="95"/>
        <end position="109"/>
    </location>
</feature>
<feature type="compositionally biased region" description="Low complexity" evidence="1">
    <location>
        <begin position="253"/>
        <end position="264"/>
    </location>
</feature>
<dbReference type="RefSeq" id="XP_056473817.1">
    <property type="nucleotide sequence ID" value="XM_056617658.1"/>
</dbReference>
<feature type="compositionally biased region" description="Polar residues" evidence="1">
    <location>
        <begin position="524"/>
        <end position="533"/>
    </location>
</feature>
<evidence type="ECO:0000256" key="1">
    <source>
        <dbReference type="SAM" id="MobiDB-lite"/>
    </source>
</evidence>
<dbReference type="AlphaFoldDB" id="A0A9W9FDC8"/>
<dbReference type="GeneID" id="81356637"/>
<feature type="compositionally biased region" description="Low complexity" evidence="1">
    <location>
        <begin position="323"/>
        <end position="337"/>
    </location>
</feature>
<name>A0A9W9FDC8_9EURO</name>
<feature type="region of interest" description="Disordered" evidence="1">
    <location>
        <begin position="191"/>
        <end position="400"/>
    </location>
</feature>
<feature type="compositionally biased region" description="Polar residues" evidence="1">
    <location>
        <begin position="587"/>
        <end position="597"/>
    </location>
</feature>
<sequence>MVALKKFFQQQEQDSSRPSTRLGLANDEAGESFYGTPTSPTRNHLEPDRLSVAPPSPGLPSPGSKSSQSMDVSHHFDQIDKQFEDLHQHMGGTRPVSSQSQLPPSVSTSFGFPRYSNSRHIDLMDALFISGPYQETIPTPASPPTSPYNEDVAERNMTRFLRIQHRKGFASSRILSALYQEDVADRNIAKYGGQTRSSSALSSRSSPPAPGRRRGLSPMGSDGKRRDSRNLNLKKGSWMSDGDLRNRSTPDRSSGASSQASNASTLIRLQRSAPTLSPEEKDAADNEPPAAIQRLGVPPAYKQGKRWSNTPLPDSPTLPFPISDGSEGSSSAESPPELQAPVTTVRASSLTPKSRSPPPSSGSTSRKNVRDLSINTQIATQGRPKISHRAIQPPTPSNYEMRRAPSIAEVMNSPLPEPTPSSGQPSPRFKVSEMMDLFKQAYMSTQAMSPHPTYETLQDAIVREINSHDAFKRVPVPTAGPPFTPSDQDRFSHSSGLNRSASAGQLSKIMRKGSFRKHKRNSESRQSISTSVPSKGFLRRPQAVAAPQTSDGNQLTYMDVLLRASNDKTSNSTSTNPPSSRDRMRSESTNNLSTAPRSTPDRPYTPGAVYCMQAHSDSSQGRNNGSRDAYEESDDEIIHLPSVGAPPRVQIEGVDENNVRYVIDSATVGDAHKFMSWPQRVRRSNSSQPACENSLSPLTRARMQLRGAHSVETY</sequence>
<gene>
    <name evidence="2" type="ORF">N7532_005164</name>
</gene>
<comment type="caution">
    <text evidence="2">The sequence shown here is derived from an EMBL/GenBank/DDBJ whole genome shotgun (WGS) entry which is preliminary data.</text>
</comment>
<dbReference type="EMBL" id="JAPQKI010000005">
    <property type="protein sequence ID" value="KAJ5098163.1"/>
    <property type="molecule type" value="Genomic_DNA"/>
</dbReference>
<keyword evidence="3" id="KW-1185">Reference proteome</keyword>
<evidence type="ECO:0000313" key="2">
    <source>
        <dbReference type="EMBL" id="KAJ5098163.1"/>
    </source>
</evidence>
<feature type="region of interest" description="Disordered" evidence="1">
    <location>
        <begin position="474"/>
        <end position="609"/>
    </location>
</feature>
<reference evidence="2" key="2">
    <citation type="journal article" date="2023" name="IMA Fungus">
        <title>Comparative genomic study of the Penicillium genus elucidates a diverse pangenome and 15 lateral gene transfer events.</title>
        <authorList>
            <person name="Petersen C."/>
            <person name="Sorensen T."/>
            <person name="Nielsen M.R."/>
            <person name="Sondergaard T.E."/>
            <person name="Sorensen J.L."/>
            <person name="Fitzpatrick D.A."/>
            <person name="Frisvad J.C."/>
            <person name="Nielsen K.L."/>
        </authorList>
    </citation>
    <scope>NUCLEOTIDE SEQUENCE</scope>
    <source>
        <strain evidence="2">IBT 30761</strain>
    </source>
</reference>
<feature type="region of interest" description="Disordered" evidence="1">
    <location>
        <begin position="89"/>
        <end position="109"/>
    </location>
</feature>
<feature type="compositionally biased region" description="Low complexity" evidence="1">
    <location>
        <begin position="569"/>
        <end position="579"/>
    </location>
</feature>
<feature type="compositionally biased region" description="Polar residues" evidence="1">
    <location>
        <begin position="493"/>
        <end position="505"/>
    </location>
</feature>
<feature type="compositionally biased region" description="Low complexity" evidence="1">
    <location>
        <begin position="196"/>
        <end position="206"/>
    </location>
</feature>
<dbReference type="Proteomes" id="UP001149074">
    <property type="component" value="Unassembled WGS sequence"/>
</dbReference>
<feature type="compositionally biased region" description="Polar residues" evidence="1">
    <location>
        <begin position="8"/>
        <end position="19"/>
    </location>
</feature>
<protein>
    <submittedName>
        <fullName evidence="2">Uncharacterized protein</fullName>
    </submittedName>
</protein>